<feature type="compositionally biased region" description="Basic and acidic residues" evidence="8">
    <location>
        <begin position="81"/>
        <end position="92"/>
    </location>
</feature>
<feature type="region of interest" description="Disordered" evidence="8">
    <location>
        <begin position="73"/>
        <end position="92"/>
    </location>
</feature>
<feature type="active site" description="Nucleophile" evidence="6">
    <location>
        <position position="23"/>
    </location>
</feature>
<evidence type="ECO:0000313" key="11">
    <source>
        <dbReference type="Proteomes" id="UP000533476"/>
    </source>
</evidence>
<feature type="disulfide bond" description="Redox-active" evidence="7">
    <location>
        <begin position="20"/>
        <end position="23"/>
    </location>
</feature>
<dbReference type="GO" id="GO:0015035">
    <property type="term" value="F:protein-disulfide reductase activity"/>
    <property type="evidence" value="ECO:0007669"/>
    <property type="project" value="InterPro"/>
</dbReference>
<evidence type="ECO:0000256" key="6">
    <source>
        <dbReference type="PIRSR" id="PIRSR000077-1"/>
    </source>
</evidence>
<keyword evidence="11" id="KW-1185">Reference proteome</keyword>
<keyword evidence="2" id="KW-0813">Transport</keyword>
<feature type="site" description="Contributes to redox potential value" evidence="6">
    <location>
        <position position="21"/>
    </location>
</feature>
<evidence type="ECO:0000256" key="5">
    <source>
        <dbReference type="ARBA" id="ARBA00023284"/>
    </source>
</evidence>
<dbReference type="Gene3D" id="3.40.30.10">
    <property type="entry name" value="Glutaredoxin"/>
    <property type="match status" value="1"/>
</dbReference>
<evidence type="ECO:0000256" key="7">
    <source>
        <dbReference type="PIRSR" id="PIRSR000077-4"/>
    </source>
</evidence>
<protein>
    <submittedName>
        <fullName evidence="10">Thioredoxin family protein</fullName>
    </submittedName>
</protein>
<feature type="site" description="Deprotonates C-terminal active site Cys" evidence="6">
    <location>
        <position position="14"/>
    </location>
</feature>
<dbReference type="InterPro" id="IPR005746">
    <property type="entry name" value="Thioredoxin"/>
</dbReference>
<proteinExistence type="inferred from homology"/>
<dbReference type="PANTHER" id="PTHR45663">
    <property type="entry name" value="GEO12009P1"/>
    <property type="match status" value="1"/>
</dbReference>
<dbReference type="CDD" id="cd02947">
    <property type="entry name" value="TRX_family"/>
    <property type="match status" value="1"/>
</dbReference>
<dbReference type="GO" id="GO:0005829">
    <property type="term" value="C:cytosol"/>
    <property type="evidence" value="ECO:0007669"/>
    <property type="project" value="TreeGrafter"/>
</dbReference>
<comment type="similarity">
    <text evidence="1">Belongs to the thioredoxin family.</text>
</comment>
<feature type="domain" description="Thioredoxin" evidence="9">
    <location>
        <begin position="1"/>
        <end position="92"/>
    </location>
</feature>
<gene>
    <name evidence="10" type="ORF">HIJ39_22510</name>
</gene>
<dbReference type="RefSeq" id="WP_169103277.1">
    <property type="nucleotide sequence ID" value="NZ_JABBVZ010000220.1"/>
</dbReference>
<organism evidence="10 11">
    <name type="scientific">Sulfobacillus harzensis</name>
    <dbReference type="NCBI Taxonomy" id="2729629"/>
    <lineage>
        <taxon>Bacteria</taxon>
        <taxon>Bacillati</taxon>
        <taxon>Bacillota</taxon>
        <taxon>Clostridia</taxon>
        <taxon>Eubacteriales</taxon>
        <taxon>Clostridiales Family XVII. Incertae Sedis</taxon>
        <taxon>Sulfobacillus</taxon>
    </lineage>
</organism>
<dbReference type="Proteomes" id="UP000533476">
    <property type="component" value="Unassembled WGS sequence"/>
</dbReference>
<dbReference type="PANTHER" id="PTHR45663:SF11">
    <property type="entry name" value="GEO12009P1"/>
    <property type="match status" value="1"/>
</dbReference>
<accession>A0A7Y0L864</accession>
<evidence type="ECO:0000313" key="10">
    <source>
        <dbReference type="EMBL" id="NMP25077.1"/>
    </source>
</evidence>
<reference evidence="10 11" key="1">
    <citation type="submission" date="2020-04" db="EMBL/GenBank/DDBJ databases">
        <authorList>
            <person name="Zhang R."/>
            <person name="Schippers A."/>
        </authorList>
    </citation>
    <scope>NUCLEOTIDE SEQUENCE [LARGE SCALE GENOMIC DNA]</scope>
    <source>
        <strain evidence="10 11">DSM 109850</strain>
    </source>
</reference>
<feature type="active site" description="Nucleophile" evidence="6">
    <location>
        <position position="20"/>
    </location>
</feature>
<evidence type="ECO:0000256" key="3">
    <source>
        <dbReference type="ARBA" id="ARBA00022982"/>
    </source>
</evidence>
<evidence type="ECO:0000259" key="9">
    <source>
        <dbReference type="PROSITE" id="PS51352"/>
    </source>
</evidence>
<dbReference type="PRINTS" id="PR00421">
    <property type="entry name" value="THIOREDOXIN"/>
</dbReference>
<dbReference type="InterPro" id="IPR036249">
    <property type="entry name" value="Thioredoxin-like_sf"/>
</dbReference>
<dbReference type="PROSITE" id="PS51352">
    <property type="entry name" value="THIOREDOXIN_2"/>
    <property type="match status" value="1"/>
</dbReference>
<sequence length="92" mass="10325">MPENFLAMPDVVLDFWAPWCRPCRALAPIVERWEQDGLVPVIRINVDQNPEAAGQFGVQGLPTLIHLRQGQEVGRATGQRPEPELKRALNLS</sequence>
<keyword evidence="4 7" id="KW-1015">Disulfide bond</keyword>
<evidence type="ECO:0000256" key="8">
    <source>
        <dbReference type="SAM" id="MobiDB-lite"/>
    </source>
</evidence>
<keyword evidence="5 7" id="KW-0676">Redox-active center</keyword>
<dbReference type="AlphaFoldDB" id="A0A7Y0L864"/>
<dbReference type="InterPro" id="IPR013766">
    <property type="entry name" value="Thioredoxin_domain"/>
</dbReference>
<evidence type="ECO:0000256" key="4">
    <source>
        <dbReference type="ARBA" id="ARBA00023157"/>
    </source>
</evidence>
<comment type="caution">
    <text evidence="10">The sequence shown here is derived from an EMBL/GenBank/DDBJ whole genome shotgun (WGS) entry which is preliminary data.</text>
</comment>
<dbReference type="EMBL" id="JABBVZ010000220">
    <property type="protein sequence ID" value="NMP25077.1"/>
    <property type="molecule type" value="Genomic_DNA"/>
</dbReference>
<dbReference type="GO" id="GO:0045454">
    <property type="term" value="P:cell redox homeostasis"/>
    <property type="evidence" value="ECO:0007669"/>
    <property type="project" value="TreeGrafter"/>
</dbReference>
<dbReference type="Pfam" id="PF00085">
    <property type="entry name" value="Thioredoxin"/>
    <property type="match status" value="1"/>
</dbReference>
<feature type="site" description="Contributes to redox potential value" evidence="6">
    <location>
        <position position="22"/>
    </location>
</feature>
<keyword evidence="3" id="KW-0249">Electron transport</keyword>
<evidence type="ECO:0000256" key="2">
    <source>
        <dbReference type="ARBA" id="ARBA00022448"/>
    </source>
</evidence>
<dbReference type="SUPFAM" id="SSF52833">
    <property type="entry name" value="Thioredoxin-like"/>
    <property type="match status" value="1"/>
</dbReference>
<name>A0A7Y0L864_9FIRM</name>
<evidence type="ECO:0000256" key="1">
    <source>
        <dbReference type="ARBA" id="ARBA00008987"/>
    </source>
</evidence>
<dbReference type="PIRSF" id="PIRSF000077">
    <property type="entry name" value="Thioredoxin"/>
    <property type="match status" value="1"/>
</dbReference>